<reference evidence="2 3" key="1">
    <citation type="journal article" date="2015" name="Parasitol. Res.">
        <title>Viruses in close associations with free-living amoebae.</title>
        <authorList>
            <person name="Scheid P."/>
        </authorList>
    </citation>
    <scope>NUCLEOTIDE SEQUENCE [LARGE SCALE GENOMIC DNA]</scope>
    <source>
        <strain evidence="2">KlaHel</strain>
    </source>
</reference>
<evidence type="ECO:0000313" key="2">
    <source>
        <dbReference type="EMBL" id="AJF98102.1"/>
    </source>
</evidence>
<proteinExistence type="predicted"/>
<name>A0A0B5JEA5_9VIRU</name>
<dbReference type="EMBL" id="KP136319">
    <property type="protein sequence ID" value="AJF98102.1"/>
    <property type="molecule type" value="Genomic_DNA"/>
</dbReference>
<keyword evidence="1" id="KW-0812">Transmembrane</keyword>
<keyword evidence="1" id="KW-0472">Membrane</keyword>
<evidence type="ECO:0008006" key="4">
    <source>
        <dbReference type="Google" id="ProtNLM"/>
    </source>
</evidence>
<sequence length="107" mass="12032">MPVLFFSTWSTFWYTHTGTQPERCFSVPFLDSLGKKAVGNKRKEKKGKRHGEAQGTARTQCGLVYFLASFLPRSTRMGLATNFVAQCAGLFFSLFYFFLGFSVGAHI</sequence>
<dbReference type="Proteomes" id="UP000202511">
    <property type="component" value="Segment"/>
</dbReference>
<accession>A0A0B5JEA5</accession>
<dbReference type="KEGG" id="vg:23463019"/>
<evidence type="ECO:0000313" key="3">
    <source>
        <dbReference type="Proteomes" id="UP000202511"/>
    </source>
</evidence>
<evidence type="ECO:0000256" key="1">
    <source>
        <dbReference type="SAM" id="Phobius"/>
    </source>
</evidence>
<feature type="transmembrane region" description="Helical" evidence="1">
    <location>
        <begin position="79"/>
        <end position="99"/>
    </location>
</feature>
<organism evidence="2 3">
    <name type="scientific">Pandoravirus inopinatum</name>
    <dbReference type="NCBI Taxonomy" id="1605721"/>
    <lineage>
        <taxon>Viruses</taxon>
        <taxon>Pandoravirus</taxon>
    </lineage>
</organism>
<dbReference type="RefSeq" id="YP_009120337.1">
    <property type="nucleotide sequence ID" value="NC_026440.1"/>
</dbReference>
<keyword evidence="1" id="KW-1133">Transmembrane helix</keyword>
<protein>
    <recommendedName>
        <fullName evidence="4">Transmembrane protein</fullName>
    </recommendedName>
</protein>
<dbReference type="GeneID" id="23463019"/>